<sequence length="600" mass="69774">MATNSSIENGKVQKTIPNQDCAILTFRPTFHEFKDMPRYIQYMESRGAHRGGVAKVIPPKEWSDGIHKQNYQKIDNIVIHEPIEQSFQRQGTRVCDGVYESYNIRKKSTTVRDFRKLSTHWRYKQPRSETYDDLERKYWKNISYVPPIYGADTNGSLFGAEVDIWNVAKLDTCLDALMVDHNGIKGVTTPYLYFGMWRATFPWHVEDMDLYSINYIHVGAPKTWYAIAPEDGKGRVQQVQCVVLLPLSYFYFSYCELEQKRFETFASTLLPAQSSKCPAWMRHKTTLINPSLIRANGIRVRKIIHEAGEIMITFPYGYHAGFNHGFNAAESTNFATPRWIKFGREAIRCVCKDDSVNIDMECFNRFNIPDMPGKSFHEEIVQAPCFDDEPIHWRRKYKIELDKNLNEQSIDRYIASHKVDRELFYSKYMASNARIPPPKKGIFDYKIGEKVFVLRNYPRAVLDATITGRYESVTLIASPLEEEDRFEIDLTDIMDFDGTEREPDIGETFTILHFPDPVKKRDTKKTAGPHELKVTLVEKAKCQYYCLTTTFDGRQVIFPSSKIWKEIDEIPKAHLPNKHRRPQTTKDNSTEYEAAQKKTK</sequence>
<reference evidence="4 5" key="1">
    <citation type="submission" date="2021-04" db="EMBL/GenBank/DDBJ databases">
        <authorList>
            <person name="Bliznina A."/>
        </authorList>
    </citation>
    <scope>NUCLEOTIDE SEQUENCE [LARGE SCALE GENOMIC DNA]</scope>
</reference>
<dbReference type="Pfam" id="PF02375">
    <property type="entry name" value="JmjN"/>
    <property type="match status" value="1"/>
</dbReference>
<organism evidence="4 5">
    <name type="scientific">Oikopleura dioica</name>
    <name type="common">Tunicate</name>
    <dbReference type="NCBI Taxonomy" id="34765"/>
    <lineage>
        <taxon>Eukaryota</taxon>
        <taxon>Metazoa</taxon>
        <taxon>Chordata</taxon>
        <taxon>Tunicata</taxon>
        <taxon>Appendicularia</taxon>
        <taxon>Copelata</taxon>
        <taxon>Oikopleuridae</taxon>
        <taxon>Oikopleura</taxon>
    </lineage>
</organism>
<evidence type="ECO:0000259" key="3">
    <source>
        <dbReference type="PROSITE" id="PS51184"/>
    </source>
</evidence>
<dbReference type="Pfam" id="PF02373">
    <property type="entry name" value="JmjC"/>
    <property type="match status" value="2"/>
</dbReference>
<dbReference type="InterPro" id="IPR003349">
    <property type="entry name" value="JmjN"/>
</dbReference>
<evidence type="ECO:0000313" key="5">
    <source>
        <dbReference type="Proteomes" id="UP001158576"/>
    </source>
</evidence>
<dbReference type="EMBL" id="OU015569">
    <property type="protein sequence ID" value="CAG5094831.1"/>
    <property type="molecule type" value="Genomic_DNA"/>
</dbReference>
<evidence type="ECO:0000256" key="1">
    <source>
        <dbReference type="SAM" id="MobiDB-lite"/>
    </source>
</evidence>
<dbReference type="InterPro" id="IPR003347">
    <property type="entry name" value="JmjC_dom"/>
</dbReference>
<dbReference type="Gene3D" id="2.60.120.650">
    <property type="entry name" value="Cupin"/>
    <property type="match status" value="2"/>
</dbReference>
<accession>A0ABN7SD15</accession>
<dbReference type="PROSITE" id="PS51183">
    <property type="entry name" value="JMJN"/>
    <property type="match status" value="1"/>
</dbReference>
<dbReference type="SMART" id="SM00545">
    <property type="entry name" value="JmjN"/>
    <property type="match status" value="1"/>
</dbReference>
<dbReference type="PROSITE" id="PS51184">
    <property type="entry name" value="JMJC"/>
    <property type="match status" value="1"/>
</dbReference>
<dbReference type="PANTHER" id="PTHR10694">
    <property type="entry name" value="LYSINE-SPECIFIC DEMETHYLASE"/>
    <property type="match status" value="1"/>
</dbReference>
<dbReference type="Proteomes" id="UP001158576">
    <property type="component" value="Chromosome XSR"/>
</dbReference>
<gene>
    <name evidence="4" type="ORF">OKIOD_LOCUS5458</name>
</gene>
<dbReference type="SUPFAM" id="SSF51197">
    <property type="entry name" value="Clavaminate synthase-like"/>
    <property type="match status" value="1"/>
</dbReference>
<feature type="domain" description="JmjN" evidence="2">
    <location>
        <begin position="23"/>
        <end position="65"/>
    </location>
</feature>
<evidence type="ECO:0000313" key="4">
    <source>
        <dbReference type="EMBL" id="CAG5094831.1"/>
    </source>
</evidence>
<feature type="region of interest" description="Disordered" evidence="1">
    <location>
        <begin position="572"/>
        <end position="600"/>
    </location>
</feature>
<name>A0ABN7SD15_OIKDI</name>
<feature type="domain" description="JmjC" evidence="3">
    <location>
        <begin position="159"/>
        <end position="351"/>
    </location>
</feature>
<keyword evidence="5" id="KW-1185">Reference proteome</keyword>
<protein>
    <submittedName>
        <fullName evidence="4">Oidioi.mRNA.OKI2018_I69.XSR.g13900.t1.cds</fullName>
    </submittedName>
</protein>
<dbReference type="SMART" id="SM00558">
    <property type="entry name" value="JmjC"/>
    <property type="match status" value="1"/>
</dbReference>
<dbReference type="PANTHER" id="PTHR10694:SF129">
    <property type="entry name" value="LYSINE-SPECIFIC DEMETHYLASE 4B-RELATED"/>
    <property type="match status" value="1"/>
</dbReference>
<proteinExistence type="predicted"/>
<evidence type="ECO:0000259" key="2">
    <source>
        <dbReference type="PROSITE" id="PS51183"/>
    </source>
</evidence>